<evidence type="ECO:0000313" key="2">
    <source>
        <dbReference type="EMBL" id="MCX5614443.1"/>
    </source>
</evidence>
<name>A0ABT3W9Z7_9PROT</name>
<dbReference type="RefSeq" id="WP_266106552.1">
    <property type="nucleotide sequence ID" value="NZ_JANIDW010000001.1"/>
</dbReference>
<keyword evidence="3" id="KW-1185">Reference proteome</keyword>
<dbReference type="EMBL" id="JANIDW010000001">
    <property type="protein sequence ID" value="MCX5614443.1"/>
    <property type="molecule type" value="Genomic_DNA"/>
</dbReference>
<reference evidence="2 3" key="1">
    <citation type="submission" date="2022-07" db="EMBL/GenBank/DDBJ databases">
        <title>Bombella genomes.</title>
        <authorList>
            <person name="Harer L."/>
            <person name="Styblova S."/>
            <person name="Ehrmann M."/>
        </authorList>
    </citation>
    <scope>NUCLEOTIDE SEQUENCE [LARGE SCALE GENOMIC DNA]</scope>
    <source>
        <strain evidence="2 3">TMW 2.2558</strain>
    </source>
</reference>
<comment type="caution">
    <text evidence="2">The sequence shown here is derived from an EMBL/GenBank/DDBJ whole genome shotgun (WGS) entry which is preliminary data.</text>
</comment>
<evidence type="ECO:0000313" key="3">
    <source>
        <dbReference type="Proteomes" id="UP001165648"/>
    </source>
</evidence>
<protein>
    <recommendedName>
        <fullName evidence="4">Bacteriophage protein</fullName>
    </recommendedName>
</protein>
<evidence type="ECO:0008006" key="4">
    <source>
        <dbReference type="Google" id="ProtNLM"/>
    </source>
</evidence>
<accession>A0ABT3W9Z7</accession>
<organism evidence="2 3">
    <name type="scientific">Bombella saccharophila</name>
    <dbReference type="NCBI Taxonomy" id="2967338"/>
    <lineage>
        <taxon>Bacteria</taxon>
        <taxon>Pseudomonadati</taxon>
        <taxon>Pseudomonadota</taxon>
        <taxon>Alphaproteobacteria</taxon>
        <taxon>Acetobacterales</taxon>
        <taxon>Acetobacteraceae</taxon>
        <taxon>Bombella</taxon>
    </lineage>
</organism>
<feature type="region of interest" description="Disordered" evidence="1">
    <location>
        <begin position="197"/>
        <end position="220"/>
    </location>
</feature>
<sequence>MADFKAALSGFAGGAITDWAIQRAARQWGIFLPYEDKPPSPFARVLGDDIDSLLSRKPKNILSAAHVESLDLTRQTTVSTAPQEDGAFMAYDKVQAPYTATIRFVCDGSETGSIAENLLPGFVRGLLGDGPDSIRRDFIATLETLVADTKLYFIATPERIYKRANVIGYRFTRNISTTGIIAADVTVQEIRSAKTSGWVNTKHPQGAQKESGGYVQAGAN</sequence>
<gene>
    <name evidence="2" type="ORF">NQF64_04190</name>
</gene>
<dbReference type="Proteomes" id="UP001165648">
    <property type="component" value="Unassembled WGS sequence"/>
</dbReference>
<evidence type="ECO:0000256" key="1">
    <source>
        <dbReference type="SAM" id="MobiDB-lite"/>
    </source>
</evidence>
<proteinExistence type="predicted"/>